<proteinExistence type="predicted"/>
<dbReference type="EMBL" id="CACVAX010000044">
    <property type="protein sequence ID" value="CAA6815886.1"/>
    <property type="molecule type" value="Genomic_DNA"/>
</dbReference>
<dbReference type="InterPro" id="IPR007791">
    <property type="entry name" value="DjlA_N"/>
</dbReference>
<feature type="domain" description="Co-chaperone DjlA N-terminal" evidence="1">
    <location>
        <begin position="8"/>
        <end position="65"/>
    </location>
</feature>
<gene>
    <name evidence="2" type="ORF">HELGO_WM7174</name>
</gene>
<name>A0A6S6TCC6_9BACT</name>
<evidence type="ECO:0000259" key="1">
    <source>
        <dbReference type="Pfam" id="PF05099"/>
    </source>
</evidence>
<protein>
    <recommendedName>
        <fullName evidence="1">Co-chaperone DjlA N-terminal domain-containing protein</fullName>
    </recommendedName>
</protein>
<sequence length="114" mass="13362">MDIMLKESVAALFCHVIKLDNKDLDAERPLFQRFMRQDFDVPKEEACALLDEVMEKEYNIDTQISMIANGLSNETYTKMSVLKQLNHIIVKSKLEDDDYDLFDKVKEAFFPNHK</sequence>
<dbReference type="Pfam" id="PF05099">
    <property type="entry name" value="TerB"/>
    <property type="match status" value="1"/>
</dbReference>
<accession>A0A6S6TCC6</accession>
<organism evidence="2">
    <name type="scientific">uncultured Sulfurovum sp</name>
    <dbReference type="NCBI Taxonomy" id="269237"/>
    <lineage>
        <taxon>Bacteria</taxon>
        <taxon>Pseudomonadati</taxon>
        <taxon>Campylobacterota</taxon>
        <taxon>Epsilonproteobacteria</taxon>
        <taxon>Campylobacterales</taxon>
        <taxon>Sulfurovaceae</taxon>
        <taxon>Sulfurovum</taxon>
        <taxon>environmental samples</taxon>
    </lineage>
</organism>
<reference evidence="2" key="1">
    <citation type="submission" date="2020-01" db="EMBL/GenBank/DDBJ databases">
        <authorList>
            <person name="Meier V. D."/>
            <person name="Meier V D."/>
        </authorList>
    </citation>
    <scope>NUCLEOTIDE SEQUENCE</scope>
    <source>
        <strain evidence="2">HLG_WM_MAG_04</strain>
    </source>
</reference>
<evidence type="ECO:0000313" key="2">
    <source>
        <dbReference type="EMBL" id="CAA6815886.1"/>
    </source>
</evidence>
<dbReference type="AlphaFoldDB" id="A0A6S6TCC6"/>